<accession>A0A0D8I7R4</accession>
<dbReference type="KEGG" id="cace:CACET_c31950"/>
<gene>
    <name evidence="6" type="ORF">CACET_c31950</name>
</gene>
<dbReference type="Pfam" id="PF04542">
    <property type="entry name" value="Sigma70_r2"/>
    <property type="match status" value="1"/>
</dbReference>
<evidence type="ECO:0000256" key="1">
    <source>
        <dbReference type="ARBA" id="ARBA00022969"/>
    </source>
</evidence>
<evidence type="ECO:0000256" key="5">
    <source>
        <dbReference type="ARBA" id="ARBA00023163"/>
    </source>
</evidence>
<dbReference type="OrthoDB" id="1906424at2"/>
<dbReference type="GO" id="GO:0006352">
    <property type="term" value="P:DNA-templated transcription initiation"/>
    <property type="evidence" value="ECO:0007669"/>
    <property type="project" value="InterPro"/>
</dbReference>
<evidence type="ECO:0000256" key="3">
    <source>
        <dbReference type="ARBA" id="ARBA00023082"/>
    </source>
</evidence>
<sequence>MLSIKYPQVLEESELLRLFREYRETRSTSIKARLIKHNLRLASYVGNKYKKDDDDVFQVACIGLTKAVETFDPDKKAKFNTYAIRCMTNEVFMYFRKDKDYGRIQVYLDKKIINPQDGSSTATHDIIPSDMNLEEDYMEKVLLETIIEVSDKLILKKNKKHQEIIKLRQSGMSQVEIAKRFNLSQSYISRIEAKHYKELKMKVETIFK</sequence>
<keyword evidence="2" id="KW-0805">Transcription regulation</keyword>
<dbReference type="Gene3D" id="1.20.120.1810">
    <property type="match status" value="1"/>
</dbReference>
<dbReference type="PATRIC" id="fig|84022.5.peg.1322"/>
<evidence type="ECO:0000313" key="6">
    <source>
        <dbReference type="EMBL" id="AKL96639.1"/>
    </source>
</evidence>
<dbReference type="GO" id="GO:0030435">
    <property type="term" value="P:sporulation resulting in formation of a cellular spore"/>
    <property type="evidence" value="ECO:0007669"/>
    <property type="project" value="UniProtKB-KW"/>
</dbReference>
<keyword evidence="1" id="KW-0749">Sporulation</keyword>
<dbReference type="Gene3D" id="1.20.140.160">
    <property type="match status" value="1"/>
</dbReference>
<dbReference type="AlphaFoldDB" id="A0A0D8I7R4"/>
<dbReference type="InterPro" id="IPR001387">
    <property type="entry name" value="Cro/C1-type_HTH"/>
</dbReference>
<dbReference type="GO" id="GO:0003677">
    <property type="term" value="F:DNA binding"/>
    <property type="evidence" value="ECO:0007669"/>
    <property type="project" value="UniProtKB-KW"/>
</dbReference>
<dbReference type="PIRSF" id="PIRSF000770">
    <property type="entry name" value="RNA_pol_sigma-SigE/K"/>
    <property type="match status" value="1"/>
</dbReference>
<dbReference type="InterPro" id="IPR007627">
    <property type="entry name" value="RNA_pol_sigma70_r2"/>
</dbReference>
<evidence type="ECO:0000256" key="2">
    <source>
        <dbReference type="ARBA" id="ARBA00023015"/>
    </source>
</evidence>
<dbReference type="SUPFAM" id="SSF88659">
    <property type="entry name" value="Sigma3 and sigma4 domains of RNA polymerase sigma factors"/>
    <property type="match status" value="1"/>
</dbReference>
<keyword evidence="5" id="KW-0804">Transcription</keyword>
<dbReference type="RefSeq" id="WP_044825836.1">
    <property type="nucleotide sequence ID" value="NZ_CP009687.1"/>
</dbReference>
<dbReference type="STRING" id="84022.CACET_c31950"/>
<dbReference type="PROSITE" id="PS50943">
    <property type="entry name" value="HTH_CROC1"/>
    <property type="match status" value="1"/>
</dbReference>
<keyword evidence="3" id="KW-0731">Sigma factor</keyword>
<keyword evidence="4" id="KW-0238">DNA-binding</keyword>
<dbReference type="InterPro" id="IPR013325">
    <property type="entry name" value="RNA_pol_sigma_r2"/>
</dbReference>
<dbReference type="EMBL" id="CP009687">
    <property type="protein sequence ID" value="AKL96639.1"/>
    <property type="molecule type" value="Genomic_DNA"/>
</dbReference>
<dbReference type="InterPro" id="IPR000943">
    <property type="entry name" value="RNA_pol_sigma70"/>
</dbReference>
<dbReference type="SUPFAM" id="SSF88946">
    <property type="entry name" value="Sigma2 domain of RNA polymerase sigma factors"/>
    <property type="match status" value="1"/>
</dbReference>
<dbReference type="InterPro" id="IPR013324">
    <property type="entry name" value="RNA_pol_sigma_r3/r4-like"/>
</dbReference>
<organism evidence="6 7">
    <name type="scientific">Clostridium aceticum</name>
    <dbReference type="NCBI Taxonomy" id="84022"/>
    <lineage>
        <taxon>Bacteria</taxon>
        <taxon>Bacillati</taxon>
        <taxon>Bacillota</taxon>
        <taxon>Clostridia</taxon>
        <taxon>Eubacteriales</taxon>
        <taxon>Clostridiaceae</taxon>
        <taxon>Clostridium</taxon>
    </lineage>
</organism>
<reference evidence="6 7" key="1">
    <citation type="submission" date="2014-10" db="EMBL/GenBank/DDBJ databases">
        <title>Genome sequence of Clostridium aceticum DSM 1496.</title>
        <authorList>
            <person name="Poehlein A."/>
            <person name="Schiel-Bengelsdorf B."/>
            <person name="Gottschalk G."/>
            <person name="Duerre P."/>
            <person name="Daniel R."/>
        </authorList>
    </citation>
    <scope>NUCLEOTIDE SEQUENCE [LARGE SCALE GENOMIC DNA]</scope>
    <source>
        <strain evidence="6 7">DSM 1496</strain>
    </source>
</reference>
<proteinExistence type="predicted"/>
<dbReference type="PANTHER" id="PTHR30385">
    <property type="entry name" value="SIGMA FACTOR F FLAGELLAR"/>
    <property type="match status" value="1"/>
</dbReference>
<name>A0A0D8I7R4_9CLOT</name>
<dbReference type="NCBIfam" id="TIGR02937">
    <property type="entry name" value="sigma70-ECF"/>
    <property type="match status" value="1"/>
</dbReference>
<evidence type="ECO:0000256" key="4">
    <source>
        <dbReference type="ARBA" id="ARBA00023125"/>
    </source>
</evidence>
<evidence type="ECO:0000313" key="7">
    <source>
        <dbReference type="Proteomes" id="UP000035704"/>
    </source>
</evidence>
<dbReference type="Pfam" id="PF01381">
    <property type="entry name" value="HTH_3"/>
    <property type="match status" value="1"/>
</dbReference>
<dbReference type="InterPro" id="IPR014284">
    <property type="entry name" value="RNA_pol_sigma-70_dom"/>
</dbReference>
<dbReference type="Proteomes" id="UP000035704">
    <property type="component" value="Chromosome"/>
</dbReference>
<keyword evidence="7" id="KW-1185">Reference proteome</keyword>
<protein>
    <submittedName>
        <fullName evidence="6">RNA polymerase, sigma 28 subunit, FliA/WhiG family</fullName>
    </submittedName>
</protein>
<dbReference type="GO" id="GO:0016987">
    <property type="term" value="F:sigma factor activity"/>
    <property type="evidence" value="ECO:0007669"/>
    <property type="project" value="UniProtKB-KW"/>
</dbReference>